<sequence>MDDHRCVPPELEPDPFASGDRFQVPADRRAAGKREVGDPWIGSESLCPGGRAGHHADRLGRDAGIKGHLAEKQGGERGLRGGAEDEGVSGGKRRTELVAGEVERKIERGDPEHDAEREAPDVPGIPLPCGRPVEREDLSARPLCLLCRYPDRLHGALDLRLCKRPGLPCFEDDCCGQLVASPADLSGKSGEDGSAAVSGERPGNGKPRRRTQNAILDIGIGGKADAADGCTVIGKAYVGALAAHPPFAADKKRTRFVHTGRWREKR</sequence>
<evidence type="ECO:0000313" key="2">
    <source>
        <dbReference type="EMBL" id="KUG19836.1"/>
    </source>
</evidence>
<feature type="region of interest" description="Disordered" evidence="1">
    <location>
        <begin position="107"/>
        <end position="128"/>
    </location>
</feature>
<feature type="region of interest" description="Disordered" evidence="1">
    <location>
        <begin position="1"/>
        <end position="94"/>
    </location>
</feature>
<protein>
    <submittedName>
        <fullName evidence="2">Uncharacterized protein</fullName>
    </submittedName>
</protein>
<feature type="compositionally biased region" description="Basic and acidic residues" evidence="1">
    <location>
        <begin position="54"/>
        <end position="83"/>
    </location>
</feature>
<feature type="compositionally biased region" description="Basic and acidic residues" evidence="1">
    <location>
        <begin position="107"/>
        <end position="120"/>
    </location>
</feature>
<feature type="region of interest" description="Disordered" evidence="1">
    <location>
        <begin position="185"/>
        <end position="210"/>
    </location>
</feature>
<dbReference type="EMBL" id="LNQE01001252">
    <property type="protein sequence ID" value="KUG19836.1"/>
    <property type="molecule type" value="Genomic_DNA"/>
</dbReference>
<reference evidence="2" key="1">
    <citation type="journal article" date="2015" name="Proc. Natl. Acad. Sci. U.S.A.">
        <title>Networks of energetic and metabolic interactions define dynamics in microbial communities.</title>
        <authorList>
            <person name="Embree M."/>
            <person name="Liu J.K."/>
            <person name="Al-Bassam M.M."/>
            <person name="Zengler K."/>
        </authorList>
    </citation>
    <scope>NUCLEOTIDE SEQUENCE</scope>
</reference>
<organism evidence="2">
    <name type="scientific">hydrocarbon metagenome</name>
    <dbReference type="NCBI Taxonomy" id="938273"/>
    <lineage>
        <taxon>unclassified sequences</taxon>
        <taxon>metagenomes</taxon>
        <taxon>ecological metagenomes</taxon>
    </lineage>
</organism>
<proteinExistence type="predicted"/>
<dbReference type="AlphaFoldDB" id="A0A0W8FG28"/>
<evidence type="ECO:0000256" key="1">
    <source>
        <dbReference type="SAM" id="MobiDB-lite"/>
    </source>
</evidence>
<comment type="caution">
    <text evidence="2">The sequence shown here is derived from an EMBL/GenBank/DDBJ whole genome shotgun (WGS) entry which is preliminary data.</text>
</comment>
<name>A0A0W8FG28_9ZZZZ</name>
<accession>A0A0W8FG28</accession>
<gene>
    <name evidence="2" type="ORF">ASZ90_010430</name>
</gene>
<feature type="compositionally biased region" description="Basic and acidic residues" evidence="1">
    <location>
        <begin position="26"/>
        <end position="37"/>
    </location>
</feature>